<dbReference type="PANTHER" id="PTHR42759:SF1">
    <property type="entry name" value="MAGNESIUM-CHELATASE SUBUNIT CHLD"/>
    <property type="match status" value="1"/>
</dbReference>
<evidence type="ECO:0000313" key="12">
    <source>
        <dbReference type="Proteomes" id="UP000094580"/>
    </source>
</evidence>
<dbReference type="SMART" id="SM00382">
    <property type="entry name" value="AAA"/>
    <property type="match status" value="1"/>
</dbReference>
<dbReference type="Gene3D" id="3.40.50.300">
    <property type="entry name" value="P-loop containing nucleotide triphosphate hydrolases"/>
    <property type="match status" value="1"/>
</dbReference>
<sequence length="294" mass="33641">MEKSFISSPYLYSLTERLLSYLQSGFSVHLTGPAGVGKTSLALHIAKQMGRPYLLIHGNHEMSNKDLLGSFNGYTNKKVIDNYIHSVYKKEETIKETWVNGPIIEAATKGYTLIYDEFTRSHPETNTLFLSILEERVIPLFGMKRKESFLPVHPNFSVIFISNPQEYVGVFEAQDALLDRLITIPLEKMNHETECSVLSHLTGLSENESLYIANLVQIVRYHCRKIEPQSLRTSIKLASITKRNNIPISIYDQQFQTLCTDIFWFHLKQAGKVQTYSQAKQFIVKIISLQMEGD</sequence>
<dbReference type="Proteomes" id="UP000094580">
    <property type="component" value="Unassembled WGS sequence"/>
</dbReference>
<dbReference type="InterPro" id="IPR003593">
    <property type="entry name" value="AAA+_ATPase"/>
</dbReference>
<dbReference type="CDD" id="cd00009">
    <property type="entry name" value="AAA"/>
    <property type="match status" value="1"/>
</dbReference>
<dbReference type="InterPro" id="IPR027417">
    <property type="entry name" value="P-loop_NTPase"/>
</dbReference>
<organism evidence="11 12">
    <name type="scientific">Gottfriedia luciferensis</name>
    <dbReference type="NCBI Taxonomy" id="178774"/>
    <lineage>
        <taxon>Bacteria</taxon>
        <taxon>Bacillati</taxon>
        <taxon>Bacillota</taxon>
        <taxon>Bacilli</taxon>
        <taxon>Bacillales</taxon>
        <taxon>Bacillaceae</taxon>
        <taxon>Gottfriedia</taxon>
    </lineage>
</organism>
<dbReference type="PANTHER" id="PTHR42759">
    <property type="entry name" value="MOXR FAMILY PROTEIN"/>
    <property type="match status" value="1"/>
</dbReference>
<dbReference type="InterPro" id="IPR013462">
    <property type="entry name" value="Gas-vesicle_GvpN"/>
</dbReference>
<evidence type="ECO:0000313" key="11">
    <source>
        <dbReference type="EMBL" id="ODG92197.1"/>
    </source>
</evidence>
<name>A0ABX2ZS28_9BACI</name>
<dbReference type="RefSeq" id="WP_069033482.1">
    <property type="nucleotide sequence ID" value="NZ_MDKC01000010.1"/>
</dbReference>
<protein>
    <submittedName>
        <fullName evidence="11">Gas vesicle protein GvpN</fullName>
    </submittedName>
</protein>
<evidence type="ECO:0000256" key="6">
    <source>
        <dbReference type="ARBA" id="ARBA00022840"/>
    </source>
</evidence>
<dbReference type="Pfam" id="PF07728">
    <property type="entry name" value="AAA_5"/>
    <property type="match status" value="1"/>
</dbReference>
<evidence type="ECO:0000259" key="10">
    <source>
        <dbReference type="SMART" id="SM00382"/>
    </source>
</evidence>
<reference evidence="11 12" key="1">
    <citation type="submission" date="2016-07" db="EMBL/GenBank/DDBJ databases">
        <authorList>
            <person name="Townsley L."/>
            <person name="Shank E.A."/>
        </authorList>
    </citation>
    <scope>NUCLEOTIDE SEQUENCE [LARGE SCALE GENOMIC DNA]</scope>
    <source>
        <strain evidence="11 12">CH01</strain>
    </source>
</reference>
<keyword evidence="4" id="KW-0547">Nucleotide-binding</keyword>
<dbReference type="InterPro" id="IPR050764">
    <property type="entry name" value="CbbQ/NirQ/NorQ/GpvN"/>
</dbReference>
<dbReference type="NCBIfam" id="TIGR02640">
    <property type="entry name" value="gas_vesic_GvpN"/>
    <property type="match status" value="1"/>
</dbReference>
<evidence type="ECO:0000256" key="9">
    <source>
        <dbReference type="ARBA" id="ARBA00049360"/>
    </source>
</evidence>
<keyword evidence="7" id="KW-0304">Gas vesicle</keyword>
<dbReference type="EMBL" id="MDKC01000010">
    <property type="protein sequence ID" value="ODG92197.1"/>
    <property type="molecule type" value="Genomic_DNA"/>
</dbReference>
<evidence type="ECO:0000256" key="5">
    <source>
        <dbReference type="ARBA" id="ARBA00022801"/>
    </source>
</evidence>
<keyword evidence="6" id="KW-0067">ATP-binding</keyword>
<comment type="similarity">
    <text evidence="2">Belongs to the CbbQ/NirQ/NorQ/GpvN family.</text>
</comment>
<evidence type="ECO:0000256" key="3">
    <source>
        <dbReference type="ARBA" id="ARBA00022490"/>
    </source>
</evidence>
<evidence type="ECO:0000256" key="1">
    <source>
        <dbReference type="ARBA" id="ARBA00004496"/>
    </source>
</evidence>
<proteinExistence type="inferred from homology"/>
<evidence type="ECO:0000256" key="2">
    <source>
        <dbReference type="ARBA" id="ARBA00009417"/>
    </source>
</evidence>
<comment type="catalytic activity">
    <reaction evidence="9">
        <text>ATP + H2O = ADP + phosphate + H(+)</text>
        <dbReference type="Rhea" id="RHEA:13065"/>
        <dbReference type="ChEBI" id="CHEBI:15377"/>
        <dbReference type="ChEBI" id="CHEBI:15378"/>
        <dbReference type="ChEBI" id="CHEBI:30616"/>
        <dbReference type="ChEBI" id="CHEBI:43474"/>
        <dbReference type="ChEBI" id="CHEBI:456216"/>
    </reaction>
</comment>
<comment type="subcellular location">
    <subcellularLocation>
        <location evidence="1">Cytoplasm</location>
    </subcellularLocation>
    <subcellularLocation>
        <location evidence="8">Gas vesicle</location>
    </subcellularLocation>
</comment>
<evidence type="ECO:0000256" key="7">
    <source>
        <dbReference type="ARBA" id="ARBA00022987"/>
    </source>
</evidence>
<evidence type="ECO:0000256" key="4">
    <source>
        <dbReference type="ARBA" id="ARBA00022741"/>
    </source>
</evidence>
<evidence type="ECO:0000256" key="8">
    <source>
        <dbReference type="ARBA" id="ARBA00035108"/>
    </source>
</evidence>
<gene>
    <name evidence="11" type="ORF">BED47_20640</name>
</gene>
<keyword evidence="5" id="KW-0378">Hydrolase</keyword>
<dbReference type="InterPro" id="IPR011704">
    <property type="entry name" value="ATPase_dyneun-rel_AAA"/>
</dbReference>
<feature type="domain" description="AAA+ ATPase" evidence="10">
    <location>
        <begin position="24"/>
        <end position="188"/>
    </location>
</feature>
<comment type="caution">
    <text evidence="11">The sequence shown here is derived from an EMBL/GenBank/DDBJ whole genome shotgun (WGS) entry which is preliminary data.</text>
</comment>
<keyword evidence="3" id="KW-0963">Cytoplasm</keyword>
<accession>A0ABX2ZS28</accession>
<dbReference type="SUPFAM" id="SSF52540">
    <property type="entry name" value="P-loop containing nucleoside triphosphate hydrolases"/>
    <property type="match status" value="1"/>
</dbReference>
<keyword evidence="12" id="KW-1185">Reference proteome</keyword>